<protein>
    <submittedName>
        <fullName evidence="2">Uncharacterized protein</fullName>
    </submittedName>
</protein>
<name>A0ABT0U847_9BACT</name>
<dbReference type="EMBL" id="JAMQBK010000060">
    <property type="protein sequence ID" value="MCM2373087.1"/>
    <property type="molecule type" value="Genomic_DNA"/>
</dbReference>
<proteinExistence type="predicted"/>
<keyword evidence="3" id="KW-1185">Reference proteome</keyword>
<feature type="region of interest" description="Disordered" evidence="1">
    <location>
        <begin position="61"/>
        <end position="81"/>
    </location>
</feature>
<accession>A0ABT0U847</accession>
<organism evidence="2 3">
    <name type="scientific">Aporhodopirellula aestuarii</name>
    <dbReference type="NCBI Taxonomy" id="2950107"/>
    <lineage>
        <taxon>Bacteria</taxon>
        <taxon>Pseudomonadati</taxon>
        <taxon>Planctomycetota</taxon>
        <taxon>Planctomycetia</taxon>
        <taxon>Pirellulales</taxon>
        <taxon>Pirellulaceae</taxon>
        <taxon>Aporhodopirellula</taxon>
    </lineage>
</organism>
<sequence>MDSSNGGKQGGSFNFYQLGTNIAKICDAAGGVWCIIPFRPPWILTMRTSLMAPTKTGTVIGSSASLPEGNPSEPVPVPLASSPSAPSLLDEEIAHMGRRLFRTLEHPDRCPIAIDCGTVSMEQIKELTDQFFNDEAFRDCHNLVLAIPTDGSFEKSPSYEYVQSIKEFSFENHFDGKVSWLLIHQPETELNALAKLAQQRGGQWYGA</sequence>
<dbReference type="Proteomes" id="UP001202961">
    <property type="component" value="Unassembled WGS sequence"/>
</dbReference>
<reference evidence="2 3" key="1">
    <citation type="journal article" date="2022" name="Syst. Appl. Microbiol.">
        <title>Rhodopirellula aestuarii sp. nov., a novel member of the genus Rhodopirellula isolated from brackish sediments collected in the Tagus River estuary, Portugal.</title>
        <authorList>
            <person name="Vitorino I.R."/>
            <person name="Klimek D."/>
            <person name="Calusinska M."/>
            <person name="Lobo-da-Cunha A."/>
            <person name="Vasconcelos V."/>
            <person name="Lage O.M."/>
        </authorList>
    </citation>
    <scope>NUCLEOTIDE SEQUENCE [LARGE SCALE GENOMIC DNA]</scope>
    <source>
        <strain evidence="2 3">ICT_H3.1</strain>
    </source>
</reference>
<gene>
    <name evidence="2" type="ORF">NB063_20940</name>
</gene>
<evidence type="ECO:0000313" key="2">
    <source>
        <dbReference type="EMBL" id="MCM2373087.1"/>
    </source>
</evidence>
<evidence type="ECO:0000313" key="3">
    <source>
        <dbReference type="Proteomes" id="UP001202961"/>
    </source>
</evidence>
<evidence type="ECO:0000256" key="1">
    <source>
        <dbReference type="SAM" id="MobiDB-lite"/>
    </source>
</evidence>
<comment type="caution">
    <text evidence="2">The sequence shown here is derived from an EMBL/GenBank/DDBJ whole genome shotgun (WGS) entry which is preliminary data.</text>
</comment>